<dbReference type="Proteomes" id="UP000219901">
    <property type="component" value="Unassembled WGS sequence"/>
</dbReference>
<evidence type="ECO:0000313" key="4">
    <source>
        <dbReference type="EMBL" id="RGB84574.1"/>
    </source>
</evidence>
<dbReference type="InterPro" id="IPR036388">
    <property type="entry name" value="WH-like_DNA-bd_sf"/>
</dbReference>
<dbReference type="AlphaFoldDB" id="A0A2A6ZYS8"/>
<proteinExistence type="predicted"/>
<evidence type="ECO:0000313" key="5">
    <source>
        <dbReference type="EMBL" id="RGB95429.1"/>
    </source>
</evidence>
<name>A0A2A6ZYS8_9FIRM</name>
<reference evidence="8 9" key="3">
    <citation type="submission" date="2018-08" db="EMBL/GenBank/DDBJ databases">
        <title>A genome reference for cultivated species of the human gut microbiota.</title>
        <authorList>
            <person name="Zou Y."/>
            <person name="Xue W."/>
            <person name="Luo G."/>
        </authorList>
    </citation>
    <scope>NUCLEOTIDE SEQUENCE [LARGE SCALE GENOMIC DNA]</scope>
    <source>
        <strain evidence="5 10">AF29-11BH</strain>
        <strain evidence="4 9">AF31-14AC</strain>
        <strain evidence="6 8">AM37-13AC</strain>
    </source>
</reference>
<dbReference type="GO" id="GO:0005509">
    <property type="term" value="F:calcium ion binding"/>
    <property type="evidence" value="ECO:0007669"/>
    <property type="project" value="InterPro"/>
</dbReference>
<evidence type="ECO:0000313" key="3">
    <source>
        <dbReference type="EMBL" id="PDX71997.1"/>
    </source>
</evidence>
<evidence type="ECO:0000313" key="10">
    <source>
        <dbReference type="Proteomes" id="UP000260783"/>
    </source>
</evidence>
<dbReference type="GO" id="GO:0042173">
    <property type="term" value="P:regulation of sporulation resulting in formation of a cellular spore"/>
    <property type="evidence" value="ECO:0007669"/>
    <property type="project" value="InterPro"/>
</dbReference>
<dbReference type="GO" id="GO:0003677">
    <property type="term" value="F:DNA binding"/>
    <property type="evidence" value="ECO:0007669"/>
    <property type="project" value="InterPro"/>
</dbReference>
<protein>
    <submittedName>
        <fullName evidence="3">Response regulator</fullName>
    </submittedName>
</protein>
<dbReference type="GO" id="GO:0003700">
    <property type="term" value="F:DNA-binding transcription factor activity"/>
    <property type="evidence" value="ECO:0007669"/>
    <property type="project" value="InterPro"/>
</dbReference>
<dbReference type="RefSeq" id="WP_097783485.1">
    <property type="nucleotide sequence ID" value="NZ_CP030777.1"/>
</dbReference>
<evidence type="ECO:0000313" key="8">
    <source>
        <dbReference type="Proteomes" id="UP000260733"/>
    </source>
</evidence>
<dbReference type="EMBL" id="WKQE01000022">
    <property type="protein sequence ID" value="MSC81630.1"/>
    <property type="molecule type" value="Genomic_DNA"/>
</dbReference>
<evidence type="ECO:0000313" key="1">
    <source>
        <dbReference type="EMBL" id="MSC51360.1"/>
    </source>
</evidence>
<dbReference type="Proteomes" id="UP000477010">
    <property type="component" value="Unassembled WGS sequence"/>
</dbReference>
<dbReference type="SUPFAM" id="SSF46894">
    <property type="entry name" value="C-terminal effector domain of the bipartite response regulators"/>
    <property type="match status" value="1"/>
</dbReference>
<dbReference type="EMBL" id="QVFB01000019">
    <property type="protein sequence ID" value="RGC16669.1"/>
    <property type="molecule type" value="Genomic_DNA"/>
</dbReference>
<dbReference type="GO" id="GO:0005737">
    <property type="term" value="C:cytoplasm"/>
    <property type="evidence" value="ECO:0007669"/>
    <property type="project" value="InterPro"/>
</dbReference>
<dbReference type="InterPro" id="IPR016032">
    <property type="entry name" value="Sig_transdc_resp-reg_C-effctor"/>
</dbReference>
<dbReference type="EMBL" id="QVES01000011">
    <property type="protein sequence ID" value="RGB84574.1"/>
    <property type="molecule type" value="Genomic_DNA"/>
</dbReference>
<evidence type="ECO:0000313" key="6">
    <source>
        <dbReference type="EMBL" id="RGC16669.1"/>
    </source>
</evidence>
<evidence type="ECO:0000313" key="11">
    <source>
        <dbReference type="Proteomes" id="UP000462091"/>
    </source>
</evidence>
<accession>A0A2A6ZYS8</accession>
<dbReference type="Gene3D" id="1.10.10.10">
    <property type="entry name" value="Winged helix-like DNA-binding domain superfamily/Winged helix DNA-binding domain"/>
    <property type="match status" value="1"/>
</dbReference>
<dbReference type="Proteomes" id="UP000260782">
    <property type="component" value="Unassembled WGS sequence"/>
</dbReference>
<reference evidence="3 7" key="1">
    <citation type="journal article" date="2017" name="Front. Microbiol.">
        <title>New Insights into the Diversity of the Genus Faecalibacterium.</title>
        <authorList>
            <person name="Benevides L."/>
            <person name="Burman S."/>
            <person name="Martin R."/>
            <person name="Robert V."/>
            <person name="Thomas M."/>
            <person name="Miquel S."/>
            <person name="Chain F."/>
            <person name="Sokol H."/>
            <person name="Bermudez-Humaran L.G."/>
            <person name="Morrison M."/>
            <person name="Langella P."/>
            <person name="Azevedo V.A."/>
            <person name="Chatel J.M."/>
            <person name="Soares S."/>
        </authorList>
    </citation>
    <scope>NUCLEOTIDE SEQUENCE [LARGE SCALE GENOMIC DNA]</scope>
    <source>
        <strain evidence="3 7">CNCM I 4546</strain>
    </source>
</reference>
<comment type="caution">
    <text evidence="3">The sequence shown here is derived from an EMBL/GenBank/DDBJ whole genome shotgun (WGS) entry which is preliminary data.</text>
</comment>
<reference evidence="3" key="2">
    <citation type="submission" date="2017-07" db="EMBL/GenBank/DDBJ databases">
        <authorList>
            <person name="Sun Z.S."/>
            <person name="Albrecht U."/>
            <person name="Echele G."/>
            <person name="Lee C.C."/>
        </authorList>
    </citation>
    <scope>NUCLEOTIDE SEQUENCE</scope>
    <source>
        <strain evidence="3">CNCM I 4546</strain>
    </source>
</reference>
<gene>
    <name evidence="3" type="ORF">CGS55_10385</name>
    <name evidence="6" type="ORF">DW855_11465</name>
    <name evidence="5" type="ORF">DWZ04_11620</name>
    <name evidence="4" type="ORF">DWZ25_10535</name>
    <name evidence="2" type="ORF">GKD85_12605</name>
    <name evidence="1" type="ORF">GKE10_05450</name>
</gene>
<dbReference type="Proteomes" id="UP000260783">
    <property type="component" value="Unassembled WGS sequence"/>
</dbReference>
<dbReference type="EMBL" id="NMTV01000062">
    <property type="protein sequence ID" value="PDX71997.1"/>
    <property type="molecule type" value="Genomic_DNA"/>
</dbReference>
<evidence type="ECO:0000313" key="12">
    <source>
        <dbReference type="Proteomes" id="UP000477010"/>
    </source>
</evidence>
<dbReference type="Proteomes" id="UP000462091">
    <property type="component" value="Unassembled WGS sequence"/>
</dbReference>
<evidence type="ECO:0000313" key="2">
    <source>
        <dbReference type="EMBL" id="MSC81630.1"/>
    </source>
</evidence>
<dbReference type="EMBL" id="WKQM01000008">
    <property type="protein sequence ID" value="MSC51360.1"/>
    <property type="molecule type" value="Genomic_DNA"/>
</dbReference>
<dbReference type="Proteomes" id="UP000260733">
    <property type="component" value="Unassembled WGS sequence"/>
</dbReference>
<evidence type="ECO:0000313" key="7">
    <source>
        <dbReference type="Proteomes" id="UP000219901"/>
    </source>
</evidence>
<evidence type="ECO:0000313" key="9">
    <source>
        <dbReference type="Proteomes" id="UP000260782"/>
    </source>
</evidence>
<sequence>MNSERTAQLQVALASYDLKELRVQKRYLQEQGTAIDCTCFCSGEKLLAQLRQGVRYDAVVLCSELTDLPAEQFVRQFYQLKERPMLLIQSHGRSSGTALQKLREGCYCVEGTELKRLLWQLYRMPGRQNRQLEQRCSQLYAAWGIPQGDVNAGYLSCAVGIACSTSQKLAIRKEILQAVSEQFDTSVAAVESGIRRMVDQLEEKPPLAWLAFKADTRLGSGKPTTGKLIYAVRDVVLRQKVPSTRL</sequence>
<dbReference type="EMBL" id="QVEW01000013">
    <property type="protein sequence ID" value="RGB95429.1"/>
    <property type="molecule type" value="Genomic_DNA"/>
</dbReference>
<organism evidence="3 7">
    <name type="scientific">Faecalibacterium prausnitzii</name>
    <dbReference type="NCBI Taxonomy" id="853"/>
    <lineage>
        <taxon>Bacteria</taxon>
        <taxon>Bacillati</taxon>
        <taxon>Bacillota</taxon>
        <taxon>Clostridia</taxon>
        <taxon>Eubacteriales</taxon>
        <taxon>Oscillospiraceae</taxon>
        <taxon>Faecalibacterium</taxon>
    </lineage>
</organism>
<reference evidence="11 12" key="4">
    <citation type="journal article" date="2019" name="Nat. Med.">
        <title>A library of human gut bacterial isolates paired with longitudinal multiomics data enables mechanistic microbiome research.</title>
        <authorList>
            <person name="Poyet M."/>
            <person name="Groussin M."/>
            <person name="Gibbons S.M."/>
            <person name="Avila-Pacheco J."/>
            <person name="Jiang X."/>
            <person name="Kearney S.M."/>
            <person name="Perrotta A.R."/>
            <person name="Berdy B."/>
            <person name="Zhao S."/>
            <person name="Lieberman T.D."/>
            <person name="Swanson P.K."/>
            <person name="Smith M."/>
            <person name="Roesemann S."/>
            <person name="Alexander J.E."/>
            <person name="Rich S.A."/>
            <person name="Livny J."/>
            <person name="Vlamakis H."/>
            <person name="Clish C."/>
            <person name="Bullock K."/>
            <person name="Deik A."/>
            <person name="Scott J."/>
            <person name="Pierce K.A."/>
            <person name="Xavier R.J."/>
            <person name="Alm E.J."/>
        </authorList>
    </citation>
    <scope>NUCLEOTIDE SEQUENCE [LARGE SCALE GENOMIC DNA]</scope>
    <source>
        <strain evidence="1 11">BIOML-B1</strain>
        <strain evidence="2 12">BIOML-B9</strain>
    </source>
</reference>